<dbReference type="GO" id="GO:0016887">
    <property type="term" value="F:ATP hydrolysis activity"/>
    <property type="evidence" value="ECO:0007669"/>
    <property type="project" value="InterPro"/>
</dbReference>
<dbReference type="GO" id="GO:0022857">
    <property type="term" value="F:transmembrane transporter activity"/>
    <property type="evidence" value="ECO:0007669"/>
    <property type="project" value="TreeGrafter"/>
</dbReference>
<accession>A0A3Q9GI47</accession>
<feature type="domain" description="ABC transporter" evidence="3">
    <location>
        <begin position="13"/>
        <end position="223"/>
    </location>
</feature>
<dbReference type="InterPro" id="IPR017871">
    <property type="entry name" value="ABC_transporter-like_CS"/>
</dbReference>
<proteinExistence type="predicted"/>
<protein>
    <submittedName>
        <fullName evidence="4">ABC transporter ATP-binding protein</fullName>
    </submittedName>
</protein>
<name>A0A3Q9GI47_9ACTO</name>
<dbReference type="InterPro" id="IPR015854">
    <property type="entry name" value="ABC_transpr_LolD-like"/>
</dbReference>
<keyword evidence="1" id="KW-0547">Nucleotide-binding</keyword>
<dbReference type="InterPro" id="IPR003593">
    <property type="entry name" value="AAA+_ATPase"/>
</dbReference>
<dbReference type="SMART" id="SM00382">
    <property type="entry name" value="AAA"/>
    <property type="match status" value="1"/>
</dbReference>
<dbReference type="GO" id="GO:0005524">
    <property type="term" value="F:ATP binding"/>
    <property type="evidence" value="ECO:0007669"/>
    <property type="project" value="UniProtKB-KW"/>
</dbReference>
<dbReference type="PANTHER" id="PTHR24220">
    <property type="entry name" value="IMPORT ATP-BINDING PROTEIN"/>
    <property type="match status" value="1"/>
</dbReference>
<dbReference type="InterPro" id="IPR027417">
    <property type="entry name" value="P-loop_NTPase"/>
</dbReference>
<dbReference type="PROSITE" id="PS00211">
    <property type="entry name" value="ABC_TRANSPORTER_1"/>
    <property type="match status" value="1"/>
</dbReference>
<dbReference type="SUPFAM" id="SSF52540">
    <property type="entry name" value="P-loop containing nucleoside triphosphate hydrolases"/>
    <property type="match status" value="1"/>
</dbReference>
<dbReference type="InterPro" id="IPR003439">
    <property type="entry name" value="ABC_transporter-like_ATP-bd"/>
</dbReference>
<dbReference type="RefSeq" id="WP_114949650.1">
    <property type="nucleotide sequence ID" value="NZ_CP033905.1"/>
</dbReference>
<evidence type="ECO:0000259" key="3">
    <source>
        <dbReference type="PROSITE" id="PS50893"/>
    </source>
</evidence>
<dbReference type="AlphaFoldDB" id="A0A3Q9GI47"/>
<evidence type="ECO:0000313" key="4">
    <source>
        <dbReference type="EMBL" id="AZR07130.1"/>
    </source>
</evidence>
<dbReference type="GO" id="GO:0005886">
    <property type="term" value="C:plasma membrane"/>
    <property type="evidence" value="ECO:0007669"/>
    <property type="project" value="TreeGrafter"/>
</dbReference>
<organism evidence="4 5">
    <name type="scientific">Trueperella pyogenes</name>
    <dbReference type="NCBI Taxonomy" id="1661"/>
    <lineage>
        <taxon>Bacteria</taxon>
        <taxon>Bacillati</taxon>
        <taxon>Actinomycetota</taxon>
        <taxon>Actinomycetes</taxon>
        <taxon>Actinomycetales</taxon>
        <taxon>Actinomycetaceae</taxon>
        <taxon>Trueperella</taxon>
    </lineage>
</organism>
<dbReference type="Pfam" id="PF00005">
    <property type="entry name" value="ABC_tran"/>
    <property type="match status" value="1"/>
</dbReference>
<gene>
    <name evidence="4" type="ORF">EBQ10_07355</name>
</gene>
<dbReference type="Gene3D" id="3.40.50.300">
    <property type="entry name" value="P-loop containing nucleotide triphosphate hydrolases"/>
    <property type="match status" value="1"/>
</dbReference>
<dbReference type="Proteomes" id="UP000275951">
    <property type="component" value="Chromosome"/>
</dbReference>
<keyword evidence="2 4" id="KW-0067">ATP-binding</keyword>
<dbReference type="EMBL" id="CP033905">
    <property type="protein sequence ID" value="AZR07130.1"/>
    <property type="molecule type" value="Genomic_DNA"/>
</dbReference>
<reference evidence="4 5" key="1">
    <citation type="submission" date="2018-11" db="EMBL/GenBank/DDBJ databases">
        <title>Multidrug-resistant genes are associated with an 42-kb island TGI1 carrying a complex class 1 integron in a Trueperella pyogenes.</title>
        <authorList>
            <person name="Dong W."/>
        </authorList>
    </citation>
    <scope>NUCLEOTIDE SEQUENCE [LARGE SCALE GENOMIC DNA]</scope>
    <source>
        <strain evidence="4 5">TP4</strain>
    </source>
</reference>
<evidence type="ECO:0000256" key="2">
    <source>
        <dbReference type="ARBA" id="ARBA00022840"/>
    </source>
</evidence>
<evidence type="ECO:0000313" key="5">
    <source>
        <dbReference type="Proteomes" id="UP000275951"/>
    </source>
</evidence>
<dbReference type="PANTHER" id="PTHR24220:SF86">
    <property type="entry name" value="ABC TRANSPORTER ABCH.1"/>
    <property type="match status" value="1"/>
</dbReference>
<dbReference type="PROSITE" id="PS50893">
    <property type="entry name" value="ABC_TRANSPORTER_2"/>
    <property type="match status" value="1"/>
</dbReference>
<sequence length="223" mass="24129">METTAHNVMDFGLSAQQITKKFPGKTLWENWSFSIPSHSMTALTGPSGSGKTTLLNCLGRLDHFDSGNVVFPGLPEGAQAVHKDHLFFRDVVGFLFQNYGLVENWTVKQNLTVAFNGATKVSKADRTSQISQALDSVGLNGQEATKVFTLSGGEQQRVALARLMLKKPSIILADEPTSALDADNSALVMDILRRQAQQGALVLISTHSTAIVSQCDQELAIQV</sequence>
<evidence type="ECO:0000256" key="1">
    <source>
        <dbReference type="ARBA" id="ARBA00022741"/>
    </source>
</evidence>